<dbReference type="STRING" id="1611254.A0A2G5TCV9"/>
<feature type="transmembrane region" description="Helical" evidence="1">
    <location>
        <begin position="72"/>
        <end position="96"/>
    </location>
</feature>
<dbReference type="OrthoDB" id="5862069at2759"/>
<dbReference type="Pfam" id="PF10324">
    <property type="entry name" value="7TM_GPCR_Srw"/>
    <property type="match status" value="1"/>
</dbReference>
<keyword evidence="1" id="KW-1133">Transmembrane helix</keyword>
<feature type="transmembrane region" description="Helical" evidence="1">
    <location>
        <begin position="42"/>
        <end position="60"/>
    </location>
</feature>
<keyword evidence="3" id="KW-1185">Reference proteome</keyword>
<evidence type="ECO:0008006" key="4">
    <source>
        <dbReference type="Google" id="ProtNLM"/>
    </source>
</evidence>
<dbReference type="PANTHER" id="PTHR22751:SF54">
    <property type="entry name" value="G-PROTEIN COUPLED RECEPTORS FAMILY 1 PROFILE DOMAIN-CONTAINING PROTEIN"/>
    <property type="match status" value="1"/>
</dbReference>
<name>A0A2G5TCV9_9PELO</name>
<dbReference type="InterPro" id="IPR019427">
    <property type="entry name" value="7TM_GPCR_serpentine_rcpt_Srw"/>
</dbReference>
<evidence type="ECO:0000313" key="3">
    <source>
        <dbReference type="Proteomes" id="UP000230233"/>
    </source>
</evidence>
<dbReference type="PANTHER" id="PTHR22751">
    <property type="entry name" value="G-PROTEIN COUPLED RECEPTOR-RELATED"/>
    <property type="match status" value="1"/>
</dbReference>
<reference evidence="3" key="1">
    <citation type="submission" date="2017-10" db="EMBL/GenBank/DDBJ databases">
        <title>Rapid genome shrinkage in a self-fertile nematode reveals novel sperm competition proteins.</title>
        <authorList>
            <person name="Yin D."/>
            <person name="Schwarz E.M."/>
            <person name="Thomas C.G."/>
            <person name="Felde R.L."/>
            <person name="Korf I.F."/>
            <person name="Cutter A.D."/>
            <person name="Schartner C.M."/>
            <person name="Ralston E.J."/>
            <person name="Meyer B.J."/>
            <person name="Haag E.S."/>
        </authorList>
    </citation>
    <scope>NUCLEOTIDE SEQUENCE [LARGE SCALE GENOMIC DNA]</scope>
    <source>
        <strain evidence="3">JU1422</strain>
    </source>
</reference>
<dbReference type="GO" id="GO:0008528">
    <property type="term" value="F:G protein-coupled peptide receptor activity"/>
    <property type="evidence" value="ECO:0007669"/>
    <property type="project" value="InterPro"/>
</dbReference>
<comment type="caution">
    <text evidence="2">The sequence shown here is derived from an EMBL/GenBank/DDBJ whole genome shotgun (WGS) entry which is preliminary data.</text>
</comment>
<evidence type="ECO:0000313" key="2">
    <source>
        <dbReference type="EMBL" id="PIC25049.1"/>
    </source>
</evidence>
<dbReference type="Proteomes" id="UP000230233">
    <property type="component" value="Chromosome V"/>
</dbReference>
<gene>
    <name evidence="2" type="primary">Cnig_chr_V.g18131</name>
    <name evidence="2" type="ORF">B9Z55_018131</name>
</gene>
<dbReference type="EMBL" id="PDUG01000005">
    <property type="protein sequence ID" value="PIC25049.1"/>
    <property type="molecule type" value="Genomic_DNA"/>
</dbReference>
<evidence type="ECO:0000256" key="1">
    <source>
        <dbReference type="SAM" id="Phobius"/>
    </source>
</evidence>
<proteinExistence type="predicted"/>
<keyword evidence="1" id="KW-0472">Membrane</keyword>
<dbReference type="AlphaFoldDB" id="A0A2G5TCV9"/>
<accession>A0A2G5TCV9</accession>
<keyword evidence="1" id="KW-0812">Transmembrane</keyword>
<dbReference type="SUPFAM" id="SSF81321">
    <property type="entry name" value="Family A G protein-coupled receptor-like"/>
    <property type="match status" value="1"/>
</dbReference>
<sequence length="102" mass="11267">MSFNYTDADFGGFGFSESTINTWIAIADFISSISITVVNYEFYLACAGVVTNLFHLLILLQKSMRSNSVNVVMIGIGVCDLFAMGFIVFANGLVIVHRNPEW</sequence>
<protein>
    <recommendedName>
        <fullName evidence="4">G-protein coupled receptors family 1 profile domain-containing protein</fullName>
    </recommendedName>
</protein>
<organism evidence="2 3">
    <name type="scientific">Caenorhabditis nigoni</name>
    <dbReference type="NCBI Taxonomy" id="1611254"/>
    <lineage>
        <taxon>Eukaryota</taxon>
        <taxon>Metazoa</taxon>
        <taxon>Ecdysozoa</taxon>
        <taxon>Nematoda</taxon>
        <taxon>Chromadorea</taxon>
        <taxon>Rhabditida</taxon>
        <taxon>Rhabditina</taxon>
        <taxon>Rhabditomorpha</taxon>
        <taxon>Rhabditoidea</taxon>
        <taxon>Rhabditidae</taxon>
        <taxon>Peloderinae</taxon>
        <taxon>Caenorhabditis</taxon>
    </lineage>
</organism>